<dbReference type="InterPro" id="IPR035919">
    <property type="entry name" value="EAL_sf"/>
</dbReference>
<dbReference type="InterPro" id="IPR043128">
    <property type="entry name" value="Rev_trsase/Diguanyl_cyclase"/>
</dbReference>
<keyword evidence="1" id="KW-0812">Transmembrane</keyword>
<dbReference type="CDD" id="cd01948">
    <property type="entry name" value="EAL"/>
    <property type="match status" value="1"/>
</dbReference>
<accession>A0A2G4U170</accession>
<evidence type="ECO:0000259" key="4">
    <source>
        <dbReference type="PROSITE" id="PS50887"/>
    </source>
</evidence>
<dbReference type="CDD" id="cd01949">
    <property type="entry name" value="GGDEF"/>
    <property type="match status" value="1"/>
</dbReference>
<organism evidence="5 6">
    <name type="scientific">Yersinia bercovieri</name>
    <dbReference type="NCBI Taxonomy" id="634"/>
    <lineage>
        <taxon>Bacteria</taxon>
        <taxon>Pseudomonadati</taxon>
        <taxon>Pseudomonadota</taxon>
        <taxon>Gammaproteobacteria</taxon>
        <taxon>Enterobacterales</taxon>
        <taxon>Yersiniaceae</taxon>
        <taxon>Yersinia</taxon>
    </lineage>
</organism>
<evidence type="ECO:0000313" key="6">
    <source>
        <dbReference type="Proteomes" id="UP000229378"/>
    </source>
</evidence>
<feature type="domain" description="HAMP" evidence="3">
    <location>
        <begin position="197"/>
        <end position="253"/>
    </location>
</feature>
<dbReference type="NCBIfam" id="TIGR00254">
    <property type="entry name" value="GGDEF"/>
    <property type="match status" value="1"/>
</dbReference>
<dbReference type="InterPro" id="IPR033419">
    <property type="entry name" value="GAPES3"/>
</dbReference>
<dbReference type="Pfam" id="PF00563">
    <property type="entry name" value="EAL"/>
    <property type="match status" value="1"/>
</dbReference>
<dbReference type="GO" id="GO:0007165">
    <property type="term" value="P:signal transduction"/>
    <property type="evidence" value="ECO:0007669"/>
    <property type="project" value="InterPro"/>
</dbReference>
<dbReference type="InterPro" id="IPR000160">
    <property type="entry name" value="GGDEF_dom"/>
</dbReference>
<proteinExistence type="predicted"/>
<dbReference type="SUPFAM" id="SSF141868">
    <property type="entry name" value="EAL domain-like"/>
    <property type="match status" value="1"/>
</dbReference>
<dbReference type="PROSITE" id="PS50883">
    <property type="entry name" value="EAL"/>
    <property type="match status" value="1"/>
</dbReference>
<dbReference type="Gene3D" id="3.30.70.270">
    <property type="match status" value="1"/>
</dbReference>
<feature type="transmembrane region" description="Helical" evidence="1">
    <location>
        <begin position="168"/>
        <end position="193"/>
    </location>
</feature>
<dbReference type="Gene3D" id="3.20.20.450">
    <property type="entry name" value="EAL domain"/>
    <property type="match status" value="1"/>
</dbReference>
<dbReference type="SUPFAM" id="SSF55073">
    <property type="entry name" value="Nucleotide cyclase"/>
    <property type="match status" value="1"/>
</dbReference>
<dbReference type="InterPro" id="IPR029787">
    <property type="entry name" value="Nucleotide_cyclase"/>
</dbReference>
<feature type="domain" description="GGDEF" evidence="4">
    <location>
        <begin position="288"/>
        <end position="421"/>
    </location>
</feature>
<protein>
    <submittedName>
        <fullName evidence="5">Biofilm formation regulator HmsP</fullName>
    </submittedName>
</protein>
<dbReference type="InterPro" id="IPR003660">
    <property type="entry name" value="HAMP_dom"/>
</dbReference>
<dbReference type="GO" id="GO:0016020">
    <property type="term" value="C:membrane"/>
    <property type="evidence" value="ECO:0007669"/>
    <property type="project" value="InterPro"/>
</dbReference>
<dbReference type="SMART" id="SM00267">
    <property type="entry name" value="GGDEF"/>
    <property type="match status" value="1"/>
</dbReference>
<dbReference type="Pfam" id="PF17154">
    <property type="entry name" value="GAPES3"/>
    <property type="match status" value="1"/>
</dbReference>
<gene>
    <name evidence="5" type="ORF">CS533_13415</name>
</gene>
<sequence length="683" mass="77962">MWQPLFLFSRHWRRASLRVRRSLTIKQMAAVAVVALVTICIFIVLQLFHFVQQRKDDYARQLESIAYSVRQPLSEAILSVDVPQAKKILNSLLPIGILSRAEVILPNQIQVLHANFPTERPVPRWAKRIFSLPVEITLPLYALERVSANPQPLAHLVLQADSYRMYQFILSALSAMLSTYLLLALVLSVSIAWCINRLIIHPLRAMAKELEKIGQQGVLHHQLTLPAHHQDDELGVLVHNYNRNQQLLAEAYSDMSRISTRFPVTELPNRVLFKQLLEQEINGGMRSEKFHLLVIGIETLQEVSGVMSEEQHRQLLLTMAQRLEQCIDENSLLAQLSKTEFAVLARGISRPFPAMQLARQVMLQITQPLLFGNIQLRPSASIGIAEYQSQDETAESLMRNASTAMMAAHHQGRNQIFVFEPHLIEKTQKRLTHENDILQAIENRDFTLFLQPQWNMQDQRVIGAEALLRWRQPDGSYRSPSEFVLGAEEGGMMMPLGNWVLEESCRILADWKAQGITLSLAVNISGLQVQSDQFLPHLQNLINQYQIDPRQLLLEITETARIQDLDEALRLLRELQGLGLSIALDDFGMGYSSLQYLNHLKGLPINMIKLDKSFVKHLPEDDAMARIVSTISEVLKLRVMAEGVETDEQRQWLLKHGILCGQGFLFSQPLPREVFEARYTLRP</sequence>
<dbReference type="PROSITE" id="PS50887">
    <property type="entry name" value="GGDEF"/>
    <property type="match status" value="1"/>
</dbReference>
<dbReference type="Gene3D" id="6.10.340.10">
    <property type="match status" value="1"/>
</dbReference>
<dbReference type="Pfam" id="PF00990">
    <property type="entry name" value="GGDEF"/>
    <property type="match status" value="1"/>
</dbReference>
<dbReference type="InterPro" id="IPR050706">
    <property type="entry name" value="Cyclic-di-GMP_PDE-like"/>
</dbReference>
<keyword evidence="1" id="KW-1133">Transmembrane helix</keyword>
<dbReference type="GO" id="GO:0071111">
    <property type="term" value="F:cyclic-guanylate-specific phosphodiesterase activity"/>
    <property type="evidence" value="ECO:0007669"/>
    <property type="project" value="InterPro"/>
</dbReference>
<keyword evidence="1" id="KW-0472">Membrane</keyword>
<dbReference type="NCBIfam" id="NF008807">
    <property type="entry name" value="PRK11829.1"/>
    <property type="match status" value="1"/>
</dbReference>
<feature type="domain" description="EAL" evidence="2">
    <location>
        <begin position="430"/>
        <end position="683"/>
    </location>
</feature>
<name>A0A2G4U170_YERBE</name>
<comment type="caution">
    <text evidence="5">The sequence shown here is derived from an EMBL/GenBank/DDBJ whole genome shotgun (WGS) entry which is preliminary data.</text>
</comment>
<dbReference type="InterPro" id="IPR001633">
    <property type="entry name" value="EAL_dom"/>
</dbReference>
<evidence type="ECO:0000256" key="1">
    <source>
        <dbReference type="SAM" id="Phobius"/>
    </source>
</evidence>
<dbReference type="PROSITE" id="PS50885">
    <property type="entry name" value="HAMP"/>
    <property type="match status" value="1"/>
</dbReference>
<evidence type="ECO:0000259" key="3">
    <source>
        <dbReference type="PROSITE" id="PS50885"/>
    </source>
</evidence>
<dbReference type="EMBL" id="PEHN01000013">
    <property type="protein sequence ID" value="PHZ27002.1"/>
    <property type="molecule type" value="Genomic_DNA"/>
</dbReference>
<evidence type="ECO:0000259" key="2">
    <source>
        <dbReference type="PROSITE" id="PS50883"/>
    </source>
</evidence>
<dbReference type="PANTHER" id="PTHR33121:SF77">
    <property type="entry name" value="CYCLIC DI-GMP PHOSPHODIESTERASE PDEK-RELATED"/>
    <property type="match status" value="1"/>
</dbReference>
<dbReference type="SMART" id="SM00052">
    <property type="entry name" value="EAL"/>
    <property type="match status" value="1"/>
</dbReference>
<dbReference type="AlphaFoldDB" id="A0A2G4U170"/>
<dbReference type="PANTHER" id="PTHR33121">
    <property type="entry name" value="CYCLIC DI-GMP PHOSPHODIESTERASE PDEF"/>
    <property type="match status" value="1"/>
</dbReference>
<reference evidence="5 6" key="1">
    <citation type="submission" date="2017-10" db="EMBL/GenBank/DDBJ databases">
        <authorList>
            <person name="Banno H."/>
            <person name="Chua N.-H."/>
        </authorList>
    </citation>
    <scope>NUCLEOTIDE SEQUENCE [LARGE SCALE GENOMIC DNA]</scope>
    <source>
        <strain evidence="5 6">SCPM-O-B-7607</strain>
    </source>
</reference>
<dbReference type="Proteomes" id="UP000229378">
    <property type="component" value="Unassembled WGS sequence"/>
</dbReference>
<feature type="transmembrane region" description="Helical" evidence="1">
    <location>
        <begin position="28"/>
        <end position="51"/>
    </location>
</feature>
<evidence type="ECO:0000313" key="5">
    <source>
        <dbReference type="EMBL" id="PHZ27002.1"/>
    </source>
</evidence>